<protein>
    <submittedName>
        <fullName evidence="1">RNA-binding component of cleavage and polyadenylation factor</fullName>
    </submittedName>
</protein>
<dbReference type="Proteomes" id="UP001172386">
    <property type="component" value="Unassembled WGS sequence"/>
</dbReference>
<sequence>MATSLLQTATVAAANSILNQNKETSTPLYTFSFTPFLRTNSLAALASTVPVCETYASTGSCPLGRRCPNRHPTPNQPQGHHYGRNNDNYVCKHWLKGLCKKGDDCDYLHEYNLRKMSECQFYNQNGYCQNGDECLYVHVKEDSKLPLCEDYNAGFCEKGPRCDKRHVRRKLCEFYLAGFCPDGRECKHGVHLKSGQAGRAGQNEDERRKRVVDLERREEENKRDGHFRGGRGGRGGKWRDRKKRN</sequence>
<proteinExistence type="predicted"/>
<gene>
    <name evidence="1" type="primary">YTH1</name>
    <name evidence="1" type="ORF">H2198_001384</name>
</gene>
<comment type="caution">
    <text evidence="1">The sequence shown here is derived from an EMBL/GenBank/DDBJ whole genome shotgun (WGS) entry which is preliminary data.</text>
</comment>
<keyword evidence="2" id="KW-1185">Reference proteome</keyword>
<evidence type="ECO:0000313" key="2">
    <source>
        <dbReference type="Proteomes" id="UP001172386"/>
    </source>
</evidence>
<organism evidence="1 2">
    <name type="scientific">Neophaeococcomyces mojaviensis</name>
    <dbReference type="NCBI Taxonomy" id="3383035"/>
    <lineage>
        <taxon>Eukaryota</taxon>
        <taxon>Fungi</taxon>
        <taxon>Dikarya</taxon>
        <taxon>Ascomycota</taxon>
        <taxon>Pezizomycotina</taxon>
        <taxon>Eurotiomycetes</taxon>
        <taxon>Chaetothyriomycetidae</taxon>
        <taxon>Chaetothyriales</taxon>
        <taxon>Chaetothyriales incertae sedis</taxon>
        <taxon>Neophaeococcomyces</taxon>
    </lineage>
</organism>
<name>A0ACC3AH88_9EURO</name>
<dbReference type="EMBL" id="JAPDRQ010000015">
    <property type="protein sequence ID" value="KAJ9662495.1"/>
    <property type="molecule type" value="Genomic_DNA"/>
</dbReference>
<accession>A0ACC3AH88</accession>
<evidence type="ECO:0000313" key="1">
    <source>
        <dbReference type="EMBL" id="KAJ9662495.1"/>
    </source>
</evidence>
<reference evidence="1" key="1">
    <citation type="submission" date="2022-10" db="EMBL/GenBank/DDBJ databases">
        <title>Culturing micro-colonial fungi from biological soil crusts in the Mojave desert and describing Neophaeococcomyces mojavensis, and introducing the new genera and species Taxawa tesnikishii.</title>
        <authorList>
            <person name="Kurbessoian T."/>
            <person name="Stajich J.E."/>
        </authorList>
    </citation>
    <scope>NUCLEOTIDE SEQUENCE</scope>
    <source>
        <strain evidence="1">JES_112</strain>
    </source>
</reference>